<organism evidence="1 2">
    <name type="scientific">Eumeta variegata</name>
    <name type="common">Bagworm moth</name>
    <name type="synonym">Eumeta japonica</name>
    <dbReference type="NCBI Taxonomy" id="151549"/>
    <lineage>
        <taxon>Eukaryota</taxon>
        <taxon>Metazoa</taxon>
        <taxon>Ecdysozoa</taxon>
        <taxon>Arthropoda</taxon>
        <taxon>Hexapoda</taxon>
        <taxon>Insecta</taxon>
        <taxon>Pterygota</taxon>
        <taxon>Neoptera</taxon>
        <taxon>Endopterygota</taxon>
        <taxon>Lepidoptera</taxon>
        <taxon>Glossata</taxon>
        <taxon>Ditrysia</taxon>
        <taxon>Tineoidea</taxon>
        <taxon>Psychidae</taxon>
        <taxon>Oiketicinae</taxon>
        <taxon>Eumeta</taxon>
    </lineage>
</organism>
<accession>A0A4C1SE07</accession>
<dbReference type="EMBL" id="BGZK01000003">
    <property type="protein sequence ID" value="GBO99397.1"/>
    <property type="molecule type" value="Genomic_DNA"/>
</dbReference>
<comment type="caution">
    <text evidence="1">The sequence shown here is derived from an EMBL/GenBank/DDBJ whole genome shotgun (WGS) entry which is preliminary data.</text>
</comment>
<evidence type="ECO:0000313" key="1">
    <source>
        <dbReference type="EMBL" id="GBO99397.1"/>
    </source>
</evidence>
<protein>
    <submittedName>
        <fullName evidence="1">Uncharacterized protein</fullName>
    </submittedName>
</protein>
<dbReference type="Proteomes" id="UP000299102">
    <property type="component" value="Unassembled WGS sequence"/>
</dbReference>
<gene>
    <name evidence="1" type="ORF">EVAR_611_1</name>
</gene>
<dbReference type="AlphaFoldDB" id="A0A4C1SE07"/>
<proteinExistence type="predicted"/>
<keyword evidence="2" id="KW-1185">Reference proteome</keyword>
<sequence>MTSALKLAHPVHPRVARRGRRQSVSSKSAIGSHVHARLTTRRANLECILEFVNDLYYQCDDNIKDRLLNMLSDAQSEWFNLTKLKFVSQFAHHQGQTQYLQNWTEGNTLKSATH</sequence>
<name>A0A4C1SE07_EUMVA</name>
<evidence type="ECO:0000313" key="2">
    <source>
        <dbReference type="Proteomes" id="UP000299102"/>
    </source>
</evidence>
<reference evidence="1 2" key="1">
    <citation type="journal article" date="2019" name="Commun. Biol.">
        <title>The bagworm genome reveals a unique fibroin gene that provides high tensile strength.</title>
        <authorList>
            <person name="Kono N."/>
            <person name="Nakamura H."/>
            <person name="Ohtoshi R."/>
            <person name="Tomita M."/>
            <person name="Numata K."/>
            <person name="Arakawa K."/>
        </authorList>
    </citation>
    <scope>NUCLEOTIDE SEQUENCE [LARGE SCALE GENOMIC DNA]</scope>
</reference>